<dbReference type="AlphaFoldDB" id="A0A9W4RMF2"/>
<dbReference type="EMBL" id="CAMGZC010000133">
    <property type="protein sequence ID" value="CAI0643896.1"/>
    <property type="molecule type" value="Genomic_DNA"/>
</dbReference>
<evidence type="ECO:0000313" key="2">
    <source>
        <dbReference type="EMBL" id="CAI0643896.1"/>
    </source>
</evidence>
<reference evidence="2" key="1">
    <citation type="submission" date="2022-08" db="EMBL/GenBank/DDBJ databases">
        <authorList>
            <person name="Giroux E."/>
            <person name="Giroux E."/>
        </authorList>
    </citation>
    <scope>NUCLEOTIDE SEQUENCE</scope>
    <source>
        <strain evidence="2">H1091258</strain>
    </source>
</reference>
<protein>
    <submittedName>
        <fullName evidence="2">Uncharacterized protein</fullName>
    </submittedName>
</protein>
<accession>A0A9W4RMF2</accession>
<feature type="region of interest" description="Disordered" evidence="1">
    <location>
        <begin position="1"/>
        <end position="69"/>
    </location>
</feature>
<comment type="caution">
    <text evidence="2">The sequence shown here is derived from an EMBL/GenBank/DDBJ whole genome shotgun (WGS) entry which is preliminary data.</text>
</comment>
<evidence type="ECO:0000256" key="1">
    <source>
        <dbReference type="SAM" id="MobiDB-lite"/>
    </source>
</evidence>
<organism evidence="2 3">
    <name type="scientific">Colletotrichum noveboracense</name>
    <dbReference type="NCBI Taxonomy" id="2664923"/>
    <lineage>
        <taxon>Eukaryota</taxon>
        <taxon>Fungi</taxon>
        <taxon>Dikarya</taxon>
        <taxon>Ascomycota</taxon>
        <taxon>Pezizomycotina</taxon>
        <taxon>Sordariomycetes</taxon>
        <taxon>Hypocreomycetidae</taxon>
        <taxon>Glomerellales</taxon>
        <taxon>Glomerellaceae</taxon>
        <taxon>Colletotrichum</taxon>
        <taxon>Colletotrichum gloeosporioides species complex</taxon>
    </lineage>
</organism>
<name>A0A9W4RMF2_9PEZI</name>
<proteinExistence type="predicted"/>
<keyword evidence="3" id="KW-1185">Reference proteome</keyword>
<dbReference type="Proteomes" id="UP001152533">
    <property type="component" value="Unassembled WGS sequence"/>
</dbReference>
<feature type="compositionally biased region" description="Basic residues" evidence="1">
    <location>
        <begin position="36"/>
        <end position="51"/>
    </location>
</feature>
<evidence type="ECO:0000313" key="3">
    <source>
        <dbReference type="Proteomes" id="UP001152533"/>
    </source>
</evidence>
<gene>
    <name evidence="2" type="ORF">CGXH109_LOCUS30176</name>
</gene>
<sequence>MASLFNLKADLEPALPNITQPQPDVPTPKNRETKKPGHRRSQTTRERKKPKTYGGIQKAQAKKQDKQHRRCMHPPMLGIHVADLNIADNQPSTRVMSKSTFIETLELALPDGFTHPDDNTIANILTDTVVSNISRTLRLHGQARIDIPRIHAFAHALFAAIDYQTRVFGIIDYHGEDLQSKYFSEVAQTIRRDGVTGGALETFSMAPLSDEACDRLHQYFVAARQLYLQADGPADAGLLGSTTKTRFLIKLVDRYMSLTVYWRDSLIIWDEK</sequence>